<dbReference type="eggNOG" id="ENOG502QPR5">
    <property type="taxonomic scope" value="Eukaryota"/>
</dbReference>
<dbReference type="GO" id="GO:0005654">
    <property type="term" value="C:nucleoplasm"/>
    <property type="evidence" value="ECO:0007669"/>
    <property type="project" value="TreeGrafter"/>
</dbReference>
<dbReference type="STRING" id="8469.M7BNL2"/>
<dbReference type="Pfam" id="PF15346">
    <property type="entry name" value="ARGLU"/>
    <property type="match status" value="1"/>
</dbReference>
<evidence type="ECO:0000256" key="1">
    <source>
        <dbReference type="ARBA" id="ARBA00049652"/>
    </source>
</evidence>
<dbReference type="InterPro" id="IPR033371">
    <property type="entry name" value="ARGLU1"/>
</dbReference>
<comment type="similarity">
    <text evidence="1">Belongs to the ARGLU1 family.</text>
</comment>
<dbReference type="AlphaFoldDB" id="M7BNL2"/>
<name>M7BNL2_CHEMY</name>
<reference evidence="4" key="1">
    <citation type="journal article" date="2013" name="Nat. Genet.">
        <title>The draft genomes of soft-shell turtle and green sea turtle yield insights into the development and evolution of the turtle-specific body plan.</title>
        <authorList>
            <person name="Wang Z."/>
            <person name="Pascual-Anaya J."/>
            <person name="Zadissa A."/>
            <person name="Li W."/>
            <person name="Niimura Y."/>
            <person name="Huang Z."/>
            <person name="Li C."/>
            <person name="White S."/>
            <person name="Xiong Z."/>
            <person name="Fang D."/>
            <person name="Wang B."/>
            <person name="Ming Y."/>
            <person name="Chen Y."/>
            <person name="Zheng Y."/>
            <person name="Kuraku S."/>
            <person name="Pignatelli M."/>
            <person name="Herrero J."/>
            <person name="Beal K."/>
            <person name="Nozawa M."/>
            <person name="Li Q."/>
            <person name="Wang J."/>
            <person name="Zhang H."/>
            <person name="Yu L."/>
            <person name="Shigenobu S."/>
            <person name="Wang J."/>
            <person name="Liu J."/>
            <person name="Flicek P."/>
            <person name="Searle S."/>
            <person name="Wang J."/>
            <person name="Kuratani S."/>
            <person name="Yin Y."/>
            <person name="Aken B."/>
            <person name="Zhang G."/>
            <person name="Irie N."/>
        </authorList>
    </citation>
    <scope>NUCLEOTIDE SEQUENCE [LARGE SCALE GENOMIC DNA]</scope>
</reference>
<feature type="region of interest" description="Disordered" evidence="2">
    <location>
        <begin position="113"/>
        <end position="184"/>
    </location>
</feature>
<dbReference type="PANTHER" id="PTHR31711">
    <property type="entry name" value="ARGININE AND GLUTAMATE-RICH PROTEIN 1"/>
    <property type="match status" value="1"/>
</dbReference>
<keyword evidence="4" id="KW-1185">Reference proteome</keyword>
<organism evidence="3 4">
    <name type="scientific">Chelonia mydas</name>
    <name type="common">Green sea-turtle</name>
    <name type="synonym">Chelonia agassizi</name>
    <dbReference type="NCBI Taxonomy" id="8469"/>
    <lineage>
        <taxon>Eukaryota</taxon>
        <taxon>Metazoa</taxon>
        <taxon>Chordata</taxon>
        <taxon>Craniata</taxon>
        <taxon>Vertebrata</taxon>
        <taxon>Euteleostomi</taxon>
        <taxon>Archelosauria</taxon>
        <taxon>Testudinata</taxon>
        <taxon>Testudines</taxon>
        <taxon>Cryptodira</taxon>
        <taxon>Durocryptodira</taxon>
        <taxon>Americhelydia</taxon>
        <taxon>Chelonioidea</taxon>
        <taxon>Cheloniidae</taxon>
        <taxon>Chelonia</taxon>
    </lineage>
</organism>
<protein>
    <submittedName>
        <fullName evidence="3">Arginine and glutamate-rich protein 1</fullName>
    </submittedName>
</protein>
<accession>M7BNL2</accession>
<feature type="compositionally biased region" description="Basic and acidic residues" evidence="2">
    <location>
        <begin position="169"/>
        <end position="184"/>
    </location>
</feature>
<evidence type="ECO:0000313" key="4">
    <source>
        <dbReference type="Proteomes" id="UP000031443"/>
    </source>
</evidence>
<feature type="region of interest" description="Disordered" evidence="2">
    <location>
        <begin position="1"/>
        <end position="38"/>
    </location>
</feature>
<feature type="compositionally biased region" description="Basic and acidic residues" evidence="2">
    <location>
        <begin position="271"/>
        <end position="286"/>
    </location>
</feature>
<feature type="region of interest" description="Disordered" evidence="2">
    <location>
        <begin position="271"/>
        <end position="306"/>
    </location>
</feature>
<gene>
    <name evidence="3" type="ORF">UY3_03271</name>
</gene>
<dbReference type="EMBL" id="KB516472">
    <property type="protein sequence ID" value="EMP39491.1"/>
    <property type="molecule type" value="Genomic_DNA"/>
</dbReference>
<proteinExistence type="inferred from homology"/>
<evidence type="ECO:0000256" key="2">
    <source>
        <dbReference type="SAM" id="MobiDB-lite"/>
    </source>
</evidence>
<dbReference type="GO" id="GO:0045296">
    <property type="term" value="F:cadherin binding"/>
    <property type="evidence" value="ECO:0007669"/>
    <property type="project" value="TreeGrafter"/>
</dbReference>
<dbReference type="PANTHER" id="PTHR31711:SF1">
    <property type="entry name" value="ARGININE AND GLUTAMATE-RICH PROTEIN 1"/>
    <property type="match status" value="1"/>
</dbReference>
<evidence type="ECO:0000313" key="3">
    <source>
        <dbReference type="EMBL" id="EMP39491.1"/>
    </source>
</evidence>
<feature type="compositionally biased region" description="Low complexity" evidence="2">
    <location>
        <begin position="14"/>
        <end position="28"/>
    </location>
</feature>
<dbReference type="Proteomes" id="UP000031443">
    <property type="component" value="Unassembled WGS sequence"/>
</dbReference>
<sequence length="306" mass="34542">MATSPGLPEHPHLQNARQAAQPQHPQPQSTVPVPPATVPEHLVASAALAPSATMPTRQCSTEKHSFYRELHAILSGDPTFTYKSPVDTLRGLEVASRVNPKDEVVDKEVELEEDVKQATGSSNGLPSQDHFLTLKGSSQPQQSSSGMSEAGKGSSDMPLRASSGGTPQSDKEANVKERQQEIEEKLIEEETARRVEELVAKRVEEELEKRKDEIEREVLRRVEEAKRIMEKQLLEELERQRQAELAAQKAREAEEQLKIVEEQRKIHEERMKLEQERQRQQKEEQKMILGKGKSRPKLSFSLKSQD</sequence>
<dbReference type="GO" id="GO:0005739">
    <property type="term" value="C:mitochondrion"/>
    <property type="evidence" value="ECO:0007669"/>
    <property type="project" value="TreeGrafter"/>
</dbReference>